<dbReference type="RefSeq" id="WP_146308244.1">
    <property type="nucleotide sequence ID" value="NZ_VOHS01000070.1"/>
</dbReference>
<reference evidence="1 2" key="1">
    <citation type="submission" date="2019-08" db="EMBL/GenBank/DDBJ databases">
        <title>Whole genome sequencing of chitin degrading bacteria Chitinophaga pinensis YS16.</title>
        <authorList>
            <person name="Singh R.P."/>
            <person name="Manchanda G."/>
            <person name="Maurya I.K."/>
            <person name="Joshi N.K."/>
            <person name="Srivastava A.K."/>
        </authorList>
    </citation>
    <scope>NUCLEOTIDE SEQUENCE [LARGE SCALE GENOMIC DNA]</scope>
    <source>
        <strain evidence="1 2">YS-16</strain>
    </source>
</reference>
<sequence length="66" mass="7303">MGTPFTLASLVNQNSGYKECNYDNNLITRVLNVNNCPVPNLDADNSSGAVGRYNYLNYSMQVLLEV</sequence>
<organism evidence="1 2">
    <name type="scientific">Chitinophaga pinensis</name>
    <dbReference type="NCBI Taxonomy" id="79329"/>
    <lineage>
        <taxon>Bacteria</taxon>
        <taxon>Pseudomonadati</taxon>
        <taxon>Bacteroidota</taxon>
        <taxon>Chitinophagia</taxon>
        <taxon>Chitinophagales</taxon>
        <taxon>Chitinophagaceae</taxon>
        <taxon>Chitinophaga</taxon>
    </lineage>
</organism>
<comment type="caution">
    <text evidence="1">The sequence shown here is derived from an EMBL/GenBank/DDBJ whole genome shotgun (WGS) entry which is preliminary data.</text>
</comment>
<proteinExistence type="predicted"/>
<name>A0A5C6LLH2_9BACT</name>
<keyword evidence="2" id="KW-1185">Reference proteome</keyword>
<evidence type="ECO:0000313" key="1">
    <source>
        <dbReference type="EMBL" id="TWV91980.1"/>
    </source>
</evidence>
<dbReference type="AlphaFoldDB" id="A0A5C6LLH2"/>
<dbReference type="EMBL" id="VOHS01000070">
    <property type="protein sequence ID" value="TWV91980.1"/>
    <property type="molecule type" value="Genomic_DNA"/>
</dbReference>
<protein>
    <submittedName>
        <fullName evidence="1">Uncharacterized protein</fullName>
    </submittedName>
</protein>
<dbReference type="Proteomes" id="UP000318815">
    <property type="component" value="Unassembled WGS sequence"/>
</dbReference>
<accession>A0A5C6LLH2</accession>
<evidence type="ECO:0000313" key="2">
    <source>
        <dbReference type="Proteomes" id="UP000318815"/>
    </source>
</evidence>
<gene>
    <name evidence="1" type="ORF">FEF09_28540</name>
</gene>